<dbReference type="STRING" id="221126.SAMN04489722_11011"/>
<dbReference type="InterPro" id="IPR002197">
    <property type="entry name" value="HTH_Fis"/>
</dbReference>
<dbReference type="Gene3D" id="3.40.50.300">
    <property type="entry name" value="P-loop containing nucleotide triphosphate hydrolases"/>
    <property type="match status" value="1"/>
</dbReference>
<keyword evidence="1" id="KW-0547">Nucleotide-binding</keyword>
<dbReference type="InterPro" id="IPR025944">
    <property type="entry name" value="Sigma_54_int_dom_CS"/>
</dbReference>
<dbReference type="InterPro" id="IPR011006">
    <property type="entry name" value="CheY-like_superfamily"/>
</dbReference>
<dbReference type="Pfam" id="PF25601">
    <property type="entry name" value="AAA_lid_14"/>
    <property type="match status" value="1"/>
</dbReference>
<dbReference type="SUPFAM" id="SSF52540">
    <property type="entry name" value="P-loop containing nucleoside triphosphate hydrolases"/>
    <property type="match status" value="1"/>
</dbReference>
<accession>A0A090X5H7</accession>
<evidence type="ECO:0000256" key="3">
    <source>
        <dbReference type="ARBA" id="ARBA00023015"/>
    </source>
</evidence>
<dbReference type="PROSITE" id="PS00675">
    <property type="entry name" value="SIGMA54_INTERACT_1"/>
    <property type="match status" value="1"/>
</dbReference>
<dbReference type="InterPro" id="IPR001789">
    <property type="entry name" value="Sig_transdc_resp-reg_receiver"/>
</dbReference>
<dbReference type="Proteomes" id="UP000029643">
    <property type="component" value="Unassembled WGS sequence"/>
</dbReference>
<dbReference type="PANTHER" id="PTHR32071">
    <property type="entry name" value="TRANSCRIPTIONAL REGULATORY PROTEIN"/>
    <property type="match status" value="1"/>
</dbReference>
<protein>
    <submittedName>
        <fullName evidence="9">Transcriptional regulatory protein zraR</fullName>
    </submittedName>
</protein>
<gene>
    <name evidence="9" type="ORF">JCM19274_2060</name>
</gene>
<dbReference type="RefSeq" id="WP_042497448.1">
    <property type="nucleotide sequence ID" value="NZ_BBNU01000006.1"/>
</dbReference>
<evidence type="ECO:0000256" key="1">
    <source>
        <dbReference type="ARBA" id="ARBA00022741"/>
    </source>
</evidence>
<dbReference type="InterPro" id="IPR027417">
    <property type="entry name" value="P-loop_NTPase"/>
</dbReference>
<evidence type="ECO:0000259" key="7">
    <source>
        <dbReference type="PROSITE" id="PS50045"/>
    </source>
</evidence>
<dbReference type="InterPro" id="IPR025943">
    <property type="entry name" value="Sigma_54_int_dom_ATP-bd_2"/>
</dbReference>
<evidence type="ECO:0000259" key="8">
    <source>
        <dbReference type="PROSITE" id="PS50110"/>
    </source>
</evidence>
<dbReference type="GO" id="GO:0006355">
    <property type="term" value="P:regulation of DNA-templated transcription"/>
    <property type="evidence" value="ECO:0007669"/>
    <property type="project" value="InterPro"/>
</dbReference>
<dbReference type="EMBL" id="BBNU01000006">
    <property type="protein sequence ID" value="GAL79552.1"/>
    <property type="molecule type" value="Genomic_DNA"/>
</dbReference>
<dbReference type="PROSITE" id="PS50045">
    <property type="entry name" value="SIGMA54_INTERACT_4"/>
    <property type="match status" value="1"/>
</dbReference>
<sequence>MLLRKENILIVDDDVDILELLQRHLQSWNYHTYKAVSVKEAVTILRDTKIDLLITDLKMPEIDGGAELIKFVSEHYPKLPKLVVTGYPSVQDSLSFIKSRVVDYLTKPFTREELQNAVNKSLDISKENNQKTIKPSEEKNKPYGEIIGNSEKIQDVIQIIERIKDNKATVFINGESGTGKELVARAIHYQGKFARAPFIVVNCGAIPENLLEAELFGYVKGAFTGADTNRDGFFQAANGGTIFLDEIGNAPLAVQLRLLRVLQEKEVIKVGAQKPEKIDIRIIAATNSDLRDMIQKQTFREDLFYRLTVVEIHVAPLRERKEDIPVLVDKFLFKYGVEYKDRFIKITPEALAILNRYNWPGNIRELENVVQRAVIMCDKIIDVAHLPEHLKYTLEFSDTSFEPLKVIEKKYIEKVLRATGNNKTKAAEILQIDRKTIRQKLSE</sequence>
<dbReference type="PROSITE" id="PS00688">
    <property type="entry name" value="SIGMA54_INTERACT_3"/>
    <property type="match status" value="1"/>
</dbReference>
<dbReference type="InterPro" id="IPR058031">
    <property type="entry name" value="AAA_lid_NorR"/>
</dbReference>
<name>A0A090X5H7_9FLAO</name>
<dbReference type="PROSITE" id="PS50110">
    <property type="entry name" value="RESPONSE_REGULATORY"/>
    <property type="match status" value="1"/>
</dbReference>
<dbReference type="Gene3D" id="3.40.50.2300">
    <property type="match status" value="1"/>
</dbReference>
<dbReference type="Gene3D" id="1.10.8.60">
    <property type="match status" value="1"/>
</dbReference>
<dbReference type="Pfam" id="PF02954">
    <property type="entry name" value="HTH_8"/>
    <property type="match status" value="1"/>
</dbReference>
<keyword evidence="2" id="KW-0067">ATP-binding</keyword>
<reference evidence="9" key="1">
    <citation type="journal article" date="2014" name="Genome Announc.">
        <title>Draft Genome Sequences of Marine Flavobacterium Algibacter lectus Strains SS8 and NR4.</title>
        <authorList>
            <person name="Takatani N."/>
            <person name="Nakanishi M."/>
            <person name="Meirelles P."/>
            <person name="Mino S."/>
            <person name="Suda W."/>
            <person name="Oshima K."/>
            <person name="Hattori M."/>
            <person name="Ohkuma M."/>
            <person name="Hosokawa M."/>
            <person name="Miyashita K."/>
            <person name="Thompson F.L."/>
            <person name="Niwa A."/>
            <person name="Sawabe T."/>
            <person name="Sawabe T."/>
        </authorList>
    </citation>
    <scope>NUCLEOTIDE SEQUENCE [LARGE SCALE GENOMIC DNA]</scope>
    <source>
        <strain evidence="9">JCM 19274</strain>
    </source>
</reference>
<evidence type="ECO:0000313" key="10">
    <source>
        <dbReference type="Proteomes" id="UP000029643"/>
    </source>
</evidence>
<feature type="domain" description="Sigma-54 factor interaction" evidence="7">
    <location>
        <begin position="146"/>
        <end position="375"/>
    </location>
</feature>
<dbReference type="SMART" id="SM00382">
    <property type="entry name" value="AAA"/>
    <property type="match status" value="1"/>
</dbReference>
<keyword evidence="4" id="KW-0238">DNA-binding</keyword>
<organism evidence="9 10">
    <name type="scientific">Algibacter lectus</name>
    <dbReference type="NCBI Taxonomy" id="221126"/>
    <lineage>
        <taxon>Bacteria</taxon>
        <taxon>Pseudomonadati</taxon>
        <taxon>Bacteroidota</taxon>
        <taxon>Flavobacteriia</taxon>
        <taxon>Flavobacteriales</taxon>
        <taxon>Flavobacteriaceae</taxon>
        <taxon>Algibacter</taxon>
    </lineage>
</organism>
<evidence type="ECO:0000256" key="2">
    <source>
        <dbReference type="ARBA" id="ARBA00022840"/>
    </source>
</evidence>
<evidence type="ECO:0000256" key="5">
    <source>
        <dbReference type="ARBA" id="ARBA00023163"/>
    </source>
</evidence>
<dbReference type="SUPFAM" id="SSF52172">
    <property type="entry name" value="CheY-like"/>
    <property type="match status" value="1"/>
</dbReference>
<evidence type="ECO:0000256" key="4">
    <source>
        <dbReference type="ARBA" id="ARBA00023125"/>
    </source>
</evidence>
<dbReference type="Pfam" id="PF00158">
    <property type="entry name" value="Sigma54_activat"/>
    <property type="match status" value="1"/>
</dbReference>
<keyword evidence="3" id="KW-0805">Transcription regulation</keyword>
<dbReference type="GO" id="GO:0005524">
    <property type="term" value="F:ATP binding"/>
    <property type="evidence" value="ECO:0007669"/>
    <property type="project" value="UniProtKB-KW"/>
</dbReference>
<dbReference type="Pfam" id="PF00072">
    <property type="entry name" value="Response_reg"/>
    <property type="match status" value="1"/>
</dbReference>
<evidence type="ECO:0000256" key="6">
    <source>
        <dbReference type="PROSITE-ProRule" id="PRU00169"/>
    </source>
</evidence>
<keyword evidence="6" id="KW-0597">Phosphoprotein</keyword>
<dbReference type="GO" id="GO:0043565">
    <property type="term" value="F:sequence-specific DNA binding"/>
    <property type="evidence" value="ECO:0007669"/>
    <property type="project" value="InterPro"/>
</dbReference>
<dbReference type="PROSITE" id="PS00676">
    <property type="entry name" value="SIGMA54_INTERACT_2"/>
    <property type="match status" value="1"/>
</dbReference>
<dbReference type="GO" id="GO:0000160">
    <property type="term" value="P:phosphorelay signal transduction system"/>
    <property type="evidence" value="ECO:0007669"/>
    <property type="project" value="InterPro"/>
</dbReference>
<comment type="caution">
    <text evidence="9">The sequence shown here is derived from an EMBL/GenBank/DDBJ whole genome shotgun (WGS) entry which is preliminary data.</text>
</comment>
<dbReference type="InterPro" id="IPR002078">
    <property type="entry name" value="Sigma_54_int"/>
</dbReference>
<dbReference type="InterPro" id="IPR003593">
    <property type="entry name" value="AAA+_ATPase"/>
</dbReference>
<dbReference type="CDD" id="cd00009">
    <property type="entry name" value="AAA"/>
    <property type="match status" value="1"/>
</dbReference>
<dbReference type="Gene3D" id="1.10.10.60">
    <property type="entry name" value="Homeodomain-like"/>
    <property type="match status" value="1"/>
</dbReference>
<dbReference type="PRINTS" id="PR01590">
    <property type="entry name" value="HTHFIS"/>
</dbReference>
<dbReference type="InterPro" id="IPR025662">
    <property type="entry name" value="Sigma_54_int_dom_ATP-bd_1"/>
</dbReference>
<feature type="modified residue" description="4-aspartylphosphate" evidence="6">
    <location>
        <position position="56"/>
    </location>
</feature>
<proteinExistence type="predicted"/>
<dbReference type="SMART" id="SM00448">
    <property type="entry name" value="REC"/>
    <property type="match status" value="1"/>
</dbReference>
<feature type="domain" description="Response regulatory" evidence="8">
    <location>
        <begin position="7"/>
        <end position="122"/>
    </location>
</feature>
<keyword evidence="5" id="KW-0804">Transcription</keyword>
<evidence type="ECO:0000313" key="9">
    <source>
        <dbReference type="EMBL" id="GAL79552.1"/>
    </source>
</evidence>
<dbReference type="FunFam" id="3.40.50.300:FF:000006">
    <property type="entry name" value="DNA-binding transcriptional regulator NtrC"/>
    <property type="match status" value="1"/>
</dbReference>
<dbReference type="InterPro" id="IPR009057">
    <property type="entry name" value="Homeodomain-like_sf"/>
</dbReference>
<dbReference type="SUPFAM" id="SSF46689">
    <property type="entry name" value="Homeodomain-like"/>
    <property type="match status" value="1"/>
</dbReference>
<dbReference type="AlphaFoldDB" id="A0A090X5H7"/>